<dbReference type="EMBL" id="VYZN01000014">
    <property type="protein sequence ID" value="KAE9539367.1"/>
    <property type="molecule type" value="Genomic_DNA"/>
</dbReference>
<organism evidence="1 2">
    <name type="scientific">Aphis glycines</name>
    <name type="common">Soybean aphid</name>
    <dbReference type="NCBI Taxonomy" id="307491"/>
    <lineage>
        <taxon>Eukaryota</taxon>
        <taxon>Metazoa</taxon>
        <taxon>Ecdysozoa</taxon>
        <taxon>Arthropoda</taxon>
        <taxon>Hexapoda</taxon>
        <taxon>Insecta</taxon>
        <taxon>Pterygota</taxon>
        <taxon>Neoptera</taxon>
        <taxon>Paraneoptera</taxon>
        <taxon>Hemiptera</taxon>
        <taxon>Sternorrhyncha</taxon>
        <taxon>Aphidomorpha</taxon>
        <taxon>Aphidoidea</taxon>
        <taxon>Aphididae</taxon>
        <taxon>Aphidini</taxon>
        <taxon>Aphis</taxon>
        <taxon>Aphis</taxon>
    </lineage>
</organism>
<dbReference type="AlphaFoldDB" id="A0A6G0TVB2"/>
<proteinExistence type="predicted"/>
<name>A0A6G0TVB2_APHGL</name>
<accession>A0A6G0TVB2</accession>
<evidence type="ECO:0000313" key="2">
    <source>
        <dbReference type="Proteomes" id="UP000475862"/>
    </source>
</evidence>
<protein>
    <submittedName>
        <fullName evidence="1">Uncharacterized protein</fullName>
    </submittedName>
</protein>
<comment type="caution">
    <text evidence="1">The sequence shown here is derived from an EMBL/GenBank/DDBJ whole genome shotgun (WGS) entry which is preliminary data.</text>
</comment>
<evidence type="ECO:0000313" key="1">
    <source>
        <dbReference type="EMBL" id="KAE9539367.1"/>
    </source>
</evidence>
<gene>
    <name evidence="1" type="ORF">AGLY_004619</name>
</gene>
<dbReference type="Proteomes" id="UP000475862">
    <property type="component" value="Unassembled WGS sequence"/>
</dbReference>
<reference evidence="1 2" key="1">
    <citation type="submission" date="2019-08" db="EMBL/GenBank/DDBJ databases">
        <title>The genome of the soybean aphid Biotype 1, its phylome, world population structure and adaptation to the North American continent.</title>
        <authorList>
            <person name="Giordano R."/>
            <person name="Donthu R.K."/>
            <person name="Hernandez A.G."/>
            <person name="Wright C.L."/>
            <person name="Zimin A.V."/>
        </authorList>
    </citation>
    <scope>NUCLEOTIDE SEQUENCE [LARGE SCALE GENOMIC DNA]</scope>
    <source>
        <tissue evidence="1">Whole aphids</tissue>
    </source>
</reference>
<sequence length="189" mass="22360">MSSITSSINTFAYHIHRYCFQIISPAYFRKEIYKSSMKVYRNIVATNHALDHVSPHINTGTQAIVLKIIKIIRNGSFPLYDRWAHNLWAPAMLLFLQKQTLGKHHTVQLYVGKQIKQHFARQFVFDICMVCICYFQQFLLRLSDFLHQQQMERQLGAWSYLGPFLYTDRNRNDKGRKTESSTYLYPKSK</sequence>
<keyword evidence="2" id="KW-1185">Reference proteome</keyword>